<name>A0A9X3AZ98_9HYPH</name>
<feature type="region of interest" description="Disordered" evidence="1">
    <location>
        <begin position="40"/>
        <end position="60"/>
    </location>
</feature>
<protein>
    <submittedName>
        <fullName evidence="2">BrnA antitoxin family protein</fullName>
    </submittedName>
</protein>
<comment type="caution">
    <text evidence="2">The sequence shown here is derived from an EMBL/GenBank/DDBJ whole genome shotgun (WGS) entry which is preliminary data.</text>
</comment>
<evidence type="ECO:0000256" key="1">
    <source>
        <dbReference type="SAM" id="MobiDB-lite"/>
    </source>
</evidence>
<dbReference type="EMBL" id="JAODNV010000006">
    <property type="protein sequence ID" value="MCT8989795.1"/>
    <property type="molecule type" value="Genomic_DNA"/>
</dbReference>
<dbReference type="InterPro" id="IPR022148">
    <property type="entry name" value="CopG_antitoxin"/>
</dbReference>
<dbReference type="Pfam" id="PF12441">
    <property type="entry name" value="CopG_antitoxin"/>
    <property type="match status" value="1"/>
</dbReference>
<accession>A0A9X3AZ98</accession>
<dbReference type="AlphaFoldDB" id="A0A9X3AZ98"/>
<evidence type="ECO:0000313" key="3">
    <source>
        <dbReference type="Proteomes" id="UP001149009"/>
    </source>
</evidence>
<dbReference type="Proteomes" id="UP001149009">
    <property type="component" value="Unassembled WGS sequence"/>
</dbReference>
<dbReference type="RefSeq" id="WP_261514644.1">
    <property type="nucleotide sequence ID" value="NZ_JAODNV010000006.1"/>
</dbReference>
<keyword evidence="3" id="KW-1185">Reference proteome</keyword>
<sequence length="60" mass="7102">MKKKKIPRFKTDEEVEAFIENADLSEYDLSEFKPFRFDFAKEKDEDEKPESRPRPSTSSG</sequence>
<proteinExistence type="predicted"/>
<reference evidence="2" key="1">
    <citation type="submission" date="2022-08" db="EMBL/GenBank/DDBJ databases">
        <title>Chelativorans sichuanense sp. nov., a paraffin oil-degrading bacterium isolated from a mixture of oil-based drill cuttings and paddy soil.</title>
        <authorList>
            <person name="Yu J."/>
            <person name="Liu H."/>
            <person name="Chen Q."/>
        </authorList>
    </citation>
    <scope>NUCLEOTIDE SEQUENCE</scope>
    <source>
        <strain evidence="2">SCAU 2101</strain>
    </source>
</reference>
<evidence type="ECO:0000313" key="2">
    <source>
        <dbReference type="EMBL" id="MCT8989795.1"/>
    </source>
</evidence>
<organism evidence="2 3">
    <name type="scientific">Chelativorans petroleitrophicus</name>
    <dbReference type="NCBI Taxonomy" id="2975484"/>
    <lineage>
        <taxon>Bacteria</taxon>
        <taxon>Pseudomonadati</taxon>
        <taxon>Pseudomonadota</taxon>
        <taxon>Alphaproteobacteria</taxon>
        <taxon>Hyphomicrobiales</taxon>
        <taxon>Phyllobacteriaceae</taxon>
        <taxon>Chelativorans</taxon>
    </lineage>
</organism>
<gene>
    <name evidence="2" type="ORF">NYR54_05740</name>
</gene>